<gene>
    <name evidence="1" type="ORF">EDEG_00464</name>
</gene>
<dbReference type="VEuPathDB" id="MicrosporidiaDB:EDEG_00464"/>
<evidence type="ECO:0000313" key="2">
    <source>
        <dbReference type="Proteomes" id="UP000003163"/>
    </source>
</evidence>
<proteinExistence type="predicted"/>
<comment type="caution">
    <text evidence="1">The sequence shown here is derived from an EMBL/GenBank/DDBJ whole genome shotgun (WGS) entry which is preliminary data.</text>
</comment>
<keyword evidence="2" id="KW-1185">Reference proteome</keyword>
<name>J9D1A3_EDHAE</name>
<reference evidence="1 2" key="1">
    <citation type="submission" date="2011-08" db="EMBL/GenBank/DDBJ databases">
        <authorList>
            <person name="Liu Z.J."/>
            <person name="Shi F.L."/>
            <person name="Lu J.Q."/>
            <person name="Li M."/>
            <person name="Wang Z.L."/>
        </authorList>
    </citation>
    <scope>NUCLEOTIDE SEQUENCE [LARGE SCALE GENOMIC DNA]</scope>
    <source>
        <strain evidence="1 2">USNM 41457</strain>
    </source>
</reference>
<dbReference type="InParanoid" id="J9D1A3"/>
<protein>
    <submittedName>
        <fullName evidence="1">Uncharacterized protein</fullName>
    </submittedName>
</protein>
<evidence type="ECO:0000313" key="1">
    <source>
        <dbReference type="EMBL" id="EJW01359.1"/>
    </source>
</evidence>
<dbReference type="EMBL" id="AFBI03000005">
    <property type="protein sequence ID" value="EJW01359.1"/>
    <property type="molecule type" value="Genomic_DNA"/>
</dbReference>
<accession>J9D1A3</accession>
<sequence length="271" mass="31468">MELRDTNIQEKKEFTKRLIALMSSLKAKLKKFQVVVLKLENLIAESKDMQIKNYTDIKINDLIQILKSQKFNGKIDEDCKSHKLSIYGLKEGTTINIDNLSKEGNSKILNGQFRTSLSDNPNHSIPIISKMVHVFDYKNTANSQTQGKNNVASSQKPYEAICESKEEILMDKNDIYSEESSETEYKHFYEKLLSFKKQTNQIVENMNPGDFDIRKNTALLPENDHFHNMLLFLLQLLSEINDKNFLFSDYNCGPKQTREPIREIDDIKMEE</sequence>
<dbReference type="AlphaFoldDB" id="J9D1A3"/>
<reference evidence="2" key="2">
    <citation type="submission" date="2015-07" db="EMBL/GenBank/DDBJ databases">
        <title>Contrasting host-pathogen interactions and genome evolution in two generalist and specialist microsporidian pathogens of mosquitoes.</title>
        <authorList>
            <consortium name="The Broad Institute Genomics Platform"/>
            <consortium name="The Broad Institute Genome Sequencing Center for Infectious Disease"/>
            <person name="Cuomo C.A."/>
            <person name="Sanscrainte N.D."/>
            <person name="Goldberg J.M."/>
            <person name="Heiman D."/>
            <person name="Young S."/>
            <person name="Zeng Q."/>
            <person name="Becnel J.J."/>
            <person name="Birren B.W."/>
        </authorList>
    </citation>
    <scope>NUCLEOTIDE SEQUENCE [LARGE SCALE GENOMIC DNA]</scope>
    <source>
        <strain evidence="2">USNM 41457</strain>
    </source>
</reference>
<dbReference type="HOGENOM" id="CLU_1026823_0_0_1"/>
<organism evidence="1 2">
    <name type="scientific">Edhazardia aedis (strain USNM 41457)</name>
    <name type="common">Microsporidian parasite</name>
    <dbReference type="NCBI Taxonomy" id="1003232"/>
    <lineage>
        <taxon>Eukaryota</taxon>
        <taxon>Fungi</taxon>
        <taxon>Fungi incertae sedis</taxon>
        <taxon>Microsporidia</taxon>
        <taxon>Edhazardia</taxon>
    </lineage>
</organism>
<dbReference type="Proteomes" id="UP000003163">
    <property type="component" value="Unassembled WGS sequence"/>
</dbReference>